<dbReference type="RefSeq" id="WP_078873566.1">
    <property type="nucleotide sequence ID" value="NZ_CP032229.1"/>
</dbReference>
<dbReference type="Gene3D" id="3.40.640.10">
    <property type="entry name" value="Type I PLP-dependent aspartate aminotransferase-like (Major domain)"/>
    <property type="match status" value="1"/>
</dbReference>
<organism evidence="6 7">
    <name type="scientific">Streptomyces seoulensis</name>
    <dbReference type="NCBI Taxonomy" id="73044"/>
    <lineage>
        <taxon>Bacteria</taxon>
        <taxon>Bacillati</taxon>
        <taxon>Actinomycetota</taxon>
        <taxon>Actinomycetes</taxon>
        <taxon>Kitasatosporales</taxon>
        <taxon>Streptomycetaceae</taxon>
        <taxon>Streptomyces</taxon>
    </lineage>
</organism>
<feature type="domain" description="Aminotransferase class V" evidence="5">
    <location>
        <begin position="25"/>
        <end position="387"/>
    </location>
</feature>
<name>A0A4P6U034_STRSO</name>
<evidence type="ECO:0000313" key="7">
    <source>
        <dbReference type="Proteomes" id="UP000292547"/>
    </source>
</evidence>
<keyword evidence="6" id="KW-0032">Aminotransferase</keyword>
<dbReference type="InterPro" id="IPR015421">
    <property type="entry name" value="PyrdxlP-dep_Trfase_major"/>
</dbReference>
<dbReference type="Pfam" id="PF00266">
    <property type="entry name" value="Aminotran_5"/>
    <property type="match status" value="1"/>
</dbReference>
<evidence type="ECO:0000256" key="2">
    <source>
        <dbReference type="ARBA" id="ARBA00022898"/>
    </source>
</evidence>
<dbReference type="KEGG" id="sseo:D0Z67_21790"/>
<dbReference type="GO" id="GO:0008483">
    <property type="term" value="F:transaminase activity"/>
    <property type="evidence" value="ECO:0007669"/>
    <property type="project" value="UniProtKB-KW"/>
</dbReference>
<comment type="similarity">
    <text evidence="3">Belongs to the class-V pyridoxal-phosphate-dependent aminotransferase family.</text>
</comment>
<dbReference type="InterPro" id="IPR000192">
    <property type="entry name" value="Aminotrans_V_dom"/>
</dbReference>
<proteinExistence type="inferred from homology"/>
<dbReference type="AlphaFoldDB" id="A0A4P6U034"/>
<dbReference type="GeneID" id="300101541"/>
<evidence type="ECO:0000259" key="5">
    <source>
        <dbReference type="Pfam" id="PF00266"/>
    </source>
</evidence>
<comment type="cofactor">
    <cofactor evidence="1 4">
        <name>pyridoxal 5'-phosphate</name>
        <dbReference type="ChEBI" id="CHEBI:597326"/>
    </cofactor>
</comment>
<dbReference type="PROSITE" id="PS00595">
    <property type="entry name" value="AA_TRANSFER_CLASS_5"/>
    <property type="match status" value="1"/>
</dbReference>
<dbReference type="PANTHER" id="PTHR43586">
    <property type="entry name" value="CYSTEINE DESULFURASE"/>
    <property type="match status" value="1"/>
</dbReference>
<evidence type="ECO:0000313" key="6">
    <source>
        <dbReference type="EMBL" id="QBJ92657.1"/>
    </source>
</evidence>
<dbReference type="InterPro" id="IPR015424">
    <property type="entry name" value="PyrdxlP-dep_Trfase"/>
</dbReference>
<evidence type="ECO:0000256" key="1">
    <source>
        <dbReference type="ARBA" id="ARBA00001933"/>
    </source>
</evidence>
<dbReference type="EMBL" id="CP032229">
    <property type="protein sequence ID" value="QBJ92657.1"/>
    <property type="molecule type" value="Genomic_DNA"/>
</dbReference>
<dbReference type="Gene3D" id="3.90.1150.10">
    <property type="entry name" value="Aspartate Aminotransferase, domain 1"/>
    <property type="match status" value="1"/>
</dbReference>
<dbReference type="InterPro" id="IPR020578">
    <property type="entry name" value="Aminotrans_V_PyrdxlP_BS"/>
</dbReference>
<protein>
    <submittedName>
        <fullName evidence="6">Aminotransferase class V-fold PLP-dependent enzyme</fullName>
    </submittedName>
</protein>
<dbReference type="SUPFAM" id="SSF53383">
    <property type="entry name" value="PLP-dependent transferases"/>
    <property type="match status" value="1"/>
</dbReference>
<dbReference type="InterPro" id="IPR015422">
    <property type="entry name" value="PyrdxlP-dep_Trfase_small"/>
</dbReference>
<keyword evidence="7" id="KW-1185">Reference proteome</keyword>
<gene>
    <name evidence="6" type="ORF">D0Z67_21790</name>
</gene>
<dbReference type="PANTHER" id="PTHR43586:SF24">
    <property type="entry name" value="BLR4730 PROTEIN"/>
    <property type="match status" value="1"/>
</dbReference>
<keyword evidence="6" id="KW-0808">Transferase</keyword>
<keyword evidence="2" id="KW-0663">Pyridoxal phosphate</keyword>
<sequence>MYQVDASFDVERARAETPGVNHVIHLNNAGAGLMPQTVVHAMKSHLELESEVGAYEAAERVQATINGVYDAIAGLLNCNPQEVAIFESASRAWAMAVSSIALNPGDRVLVSSMEYGSNYINLLHMCRRMGVSVEVLPVDSDGVIDYLGIENYLDERVRLIALPHVPMHDGLVNPLVEIGRIARKNGILFLVDACQSVGQLTVDVHEANCDLLVGAGRKFLRGPRGTGFLYARQEVAEKLTPFVLGLDGAEWLSGSYRMAPGARRFENWEANCVSRIGLGRAVEYALEWGIERISNRVQSLAEGLRKDLSGIRNIRVEDRGRDRSGNIAVSIDHFDEMWVRDNLIRAGINTWVCLENSACLDMENRGISSLLRISPHYYNSAEELGRLCDVLDVMLAGKGSIPAVFSV</sequence>
<accession>A0A4P6U034</accession>
<dbReference type="Proteomes" id="UP000292547">
    <property type="component" value="Chromosome"/>
</dbReference>
<evidence type="ECO:0000256" key="3">
    <source>
        <dbReference type="RuleBase" id="RU004075"/>
    </source>
</evidence>
<evidence type="ECO:0000256" key="4">
    <source>
        <dbReference type="RuleBase" id="RU004504"/>
    </source>
</evidence>
<reference evidence="6 7" key="1">
    <citation type="submission" date="2018-08" db="EMBL/GenBank/DDBJ databases">
        <title>The complete genome sequence of Streptomyces seoulensis, a pioneer strain for nickel superoxide dismutase discovery.</title>
        <authorList>
            <person name="Shin J."/>
            <person name="Lee J.-S."/>
            <person name="Lee E.-J."/>
            <person name="Youn H.-D."/>
        </authorList>
    </citation>
    <scope>NUCLEOTIDE SEQUENCE [LARGE SCALE GENOMIC DNA]</scope>
    <source>
        <strain evidence="6 7">KCTC 9819</strain>
    </source>
</reference>
<dbReference type="OrthoDB" id="9808002at2"/>